<evidence type="ECO:0000259" key="2">
    <source>
        <dbReference type="Pfam" id="PF00425"/>
    </source>
</evidence>
<organism evidence="3 4">
    <name type="scientific">Luteimicrobium album</name>
    <dbReference type="NCBI Taxonomy" id="1054550"/>
    <lineage>
        <taxon>Bacteria</taxon>
        <taxon>Bacillati</taxon>
        <taxon>Actinomycetota</taxon>
        <taxon>Actinomycetes</taxon>
        <taxon>Micrococcales</taxon>
        <taxon>Luteimicrobium</taxon>
    </lineage>
</organism>
<dbReference type="EMBL" id="BSUK01000001">
    <property type="protein sequence ID" value="GMA25832.1"/>
    <property type="molecule type" value="Genomic_DNA"/>
</dbReference>
<dbReference type="Gene3D" id="3.60.120.10">
    <property type="entry name" value="Anthranilate synthase"/>
    <property type="match status" value="1"/>
</dbReference>
<feature type="region of interest" description="Disordered" evidence="1">
    <location>
        <begin position="1"/>
        <end position="37"/>
    </location>
</feature>
<gene>
    <name evidence="3" type="ORF">GCM10025864_35910</name>
</gene>
<evidence type="ECO:0000256" key="1">
    <source>
        <dbReference type="SAM" id="MobiDB-lite"/>
    </source>
</evidence>
<feature type="domain" description="Chorismate-utilising enzyme C-terminal" evidence="2">
    <location>
        <begin position="117"/>
        <end position="370"/>
    </location>
</feature>
<dbReference type="InterPro" id="IPR005801">
    <property type="entry name" value="ADC_synthase"/>
</dbReference>
<accession>A0ABQ6I6J2</accession>
<comment type="caution">
    <text evidence="3">The sequence shown here is derived from an EMBL/GenBank/DDBJ whole genome shotgun (WGS) entry which is preliminary data.</text>
</comment>
<feature type="compositionally biased region" description="Gly residues" evidence="1">
    <location>
        <begin position="19"/>
        <end position="29"/>
    </location>
</feature>
<keyword evidence="4" id="KW-1185">Reference proteome</keyword>
<evidence type="ECO:0000313" key="4">
    <source>
        <dbReference type="Proteomes" id="UP001157091"/>
    </source>
</evidence>
<dbReference type="InterPro" id="IPR015890">
    <property type="entry name" value="Chorismate_C"/>
</dbReference>
<dbReference type="Pfam" id="PF00425">
    <property type="entry name" value="Chorismate_bind"/>
    <property type="match status" value="1"/>
</dbReference>
<name>A0ABQ6I6J2_9MICO</name>
<dbReference type="SUPFAM" id="SSF56322">
    <property type="entry name" value="ADC synthase"/>
    <property type="match status" value="1"/>
</dbReference>
<dbReference type="PANTHER" id="PTHR11236:SF50">
    <property type="entry name" value="AMINODEOXYCHORISMATE SYNTHASE COMPONENT 1"/>
    <property type="match status" value="1"/>
</dbReference>
<sequence length="388" mass="40551">MNDAEEPEPRNRADPGRVAPGGVGRGYGGAVTDDSREGRGSAAFAGLTARNAVECVDLAEHPAALDAGGPWFVVVPFEGGGRAWRFRETGTRRTPDDGAPAWVGPAPDAWRTSLDGAAYRDAVRAVRAEIRAGEVYQVNVCRVLEAPLAAGAGGEPDARALAGVLGSGNPAPYGGYVHVPASAGVDPVWVVSASPELFLSLRDGVLTSGPIKGTAARAGGLTDKDRAENVMITDLVRNDLQRVCVPGSVEVVDLLAEEEHPGLVHLVSRVAGRLRPGLGWAEVLAATFPPASVSGAPKSSALRTIRRLEPVPRGPYCGAVGWVDPARGRAELAVGIRTFWWSDGALRFGTGAGITWGSDPDHEWAETELKARRLVALASSGRTDEEDG</sequence>
<proteinExistence type="predicted"/>
<dbReference type="InterPro" id="IPR019999">
    <property type="entry name" value="Anth_synth_I-like"/>
</dbReference>
<dbReference type="PRINTS" id="PR00095">
    <property type="entry name" value="ANTSNTHASEI"/>
</dbReference>
<evidence type="ECO:0000313" key="3">
    <source>
        <dbReference type="EMBL" id="GMA25832.1"/>
    </source>
</evidence>
<reference evidence="4" key="1">
    <citation type="journal article" date="2019" name="Int. J. Syst. Evol. Microbiol.">
        <title>The Global Catalogue of Microorganisms (GCM) 10K type strain sequencing project: providing services to taxonomists for standard genome sequencing and annotation.</title>
        <authorList>
            <consortium name="The Broad Institute Genomics Platform"/>
            <consortium name="The Broad Institute Genome Sequencing Center for Infectious Disease"/>
            <person name="Wu L."/>
            <person name="Ma J."/>
        </authorList>
    </citation>
    <scope>NUCLEOTIDE SEQUENCE [LARGE SCALE GENOMIC DNA]</scope>
    <source>
        <strain evidence="4">NBRC 106348</strain>
    </source>
</reference>
<protein>
    <submittedName>
        <fullName evidence="3">Anthranilate synthase</fullName>
    </submittedName>
</protein>
<dbReference type="Proteomes" id="UP001157091">
    <property type="component" value="Unassembled WGS sequence"/>
</dbReference>
<dbReference type="PANTHER" id="PTHR11236">
    <property type="entry name" value="AMINOBENZOATE/ANTHRANILATE SYNTHASE"/>
    <property type="match status" value="1"/>
</dbReference>